<evidence type="ECO:0000256" key="1">
    <source>
        <dbReference type="ARBA" id="ARBA00022527"/>
    </source>
</evidence>
<feature type="region of interest" description="Disordered" evidence="9">
    <location>
        <begin position="623"/>
        <end position="668"/>
    </location>
</feature>
<dbReference type="Gene3D" id="1.10.510.10">
    <property type="entry name" value="Transferase(Phosphotransferase) domain 1"/>
    <property type="match status" value="1"/>
</dbReference>
<dbReference type="SMART" id="SM00220">
    <property type="entry name" value="S_TKc"/>
    <property type="match status" value="1"/>
</dbReference>
<evidence type="ECO:0000256" key="8">
    <source>
        <dbReference type="PIRSR" id="PIRSR630616-3"/>
    </source>
</evidence>
<dbReference type="InterPro" id="IPR030616">
    <property type="entry name" value="Aur-like"/>
</dbReference>
<evidence type="ECO:0000256" key="2">
    <source>
        <dbReference type="ARBA" id="ARBA00022679"/>
    </source>
</evidence>
<feature type="active site" description="Proton acceptor" evidence="6">
    <location>
        <position position="855"/>
    </location>
</feature>
<dbReference type="AlphaFoldDB" id="A0A835SUN0"/>
<feature type="binding site" evidence="7">
    <location>
        <position position="755"/>
    </location>
    <ligand>
        <name>ATP</name>
        <dbReference type="ChEBI" id="CHEBI:30616"/>
    </ligand>
</feature>
<keyword evidence="2" id="KW-0808">Transferase</keyword>
<dbReference type="PROSITE" id="PS50011">
    <property type="entry name" value="PROTEIN_KINASE_DOM"/>
    <property type="match status" value="1"/>
</dbReference>
<dbReference type="Proteomes" id="UP000650467">
    <property type="component" value="Unassembled WGS sequence"/>
</dbReference>
<feature type="binding site" evidence="7">
    <location>
        <position position="873"/>
    </location>
    <ligand>
        <name>ATP</name>
        <dbReference type="ChEBI" id="CHEBI:30616"/>
    </ligand>
</feature>
<evidence type="ECO:0000256" key="9">
    <source>
        <dbReference type="SAM" id="MobiDB-lite"/>
    </source>
</evidence>
<evidence type="ECO:0000256" key="3">
    <source>
        <dbReference type="ARBA" id="ARBA00022741"/>
    </source>
</evidence>
<feature type="region of interest" description="Disordered" evidence="9">
    <location>
        <begin position="471"/>
        <end position="543"/>
    </location>
</feature>
<name>A0A835SUN0_CHLIN</name>
<dbReference type="PANTHER" id="PTHR24350">
    <property type="entry name" value="SERINE/THREONINE-PROTEIN KINASE IAL-RELATED"/>
    <property type="match status" value="1"/>
</dbReference>
<evidence type="ECO:0000313" key="11">
    <source>
        <dbReference type="EMBL" id="KAG2433388.1"/>
    </source>
</evidence>
<dbReference type="GO" id="GO:0005524">
    <property type="term" value="F:ATP binding"/>
    <property type="evidence" value="ECO:0007669"/>
    <property type="project" value="UniProtKB-KW"/>
</dbReference>
<feature type="region of interest" description="Disordered" evidence="9">
    <location>
        <begin position="361"/>
        <end position="387"/>
    </location>
</feature>
<feature type="compositionally biased region" description="Low complexity" evidence="9">
    <location>
        <begin position="646"/>
        <end position="668"/>
    </location>
</feature>
<dbReference type="InterPro" id="IPR011009">
    <property type="entry name" value="Kinase-like_dom_sf"/>
</dbReference>
<dbReference type="OrthoDB" id="40902at2759"/>
<dbReference type="FunFam" id="1.10.510.10:FF:000813">
    <property type="entry name" value="Aurora-like kinase"/>
    <property type="match status" value="1"/>
</dbReference>
<organism evidence="11 12">
    <name type="scientific">Chlamydomonas incerta</name>
    <dbReference type="NCBI Taxonomy" id="51695"/>
    <lineage>
        <taxon>Eukaryota</taxon>
        <taxon>Viridiplantae</taxon>
        <taxon>Chlorophyta</taxon>
        <taxon>core chlorophytes</taxon>
        <taxon>Chlorophyceae</taxon>
        <taxon>CS clade</taxon>
        <taxon>Chlamydomonadales</taxon>
        <taxon>Chlamydomonadaceae</taxon>
        <taxon>Chlamydomonas</taxon>
    </lineage>
</organism>
<comment type="caution">
    <text evidence="11">The sequence shown here is derived from an EMBL/GenBank/DDBJ whole genome shotgun (WGS) entry which is preliminary data.</text>
</comment>
<proteinExistence type="predicted"/>
<keyword evidence="4" id="KW-0418">Kinase</keyword>
<evidence type="ECO:0000256" key="4">
    <source>
        <dbReference type="ARBA" id="ARBA00022777"/>
    </source>
</evidence>
<dbReference type="Pfam" id="PF00069">
    <property type="entry name" value="Pkinase"/>
    <property type="match status" value="1"/>
</dbReference>
<feature type="compositionally biased region" description="Low complexity" evidence="9">
    <location>
        <begin position="130"/>
        <end position="159"/>
    </location>
</feature>
<keyword evidence="5 7" id="KW-0067">ATP-binding</keyword>
<dbReference type="PROSITE" id="PS00108">
    <property type="entry name" value="PROTEIN_KINASE_ST"/>
    <property type="match status" value="1"/>
</dbReference>
<evidence type="ECO:0000256" key="6">
    <source>
        <dbReference type="PIRSR" id="PIRSR630616-1"/>
    </source>
</evidence>
<feature type="compositionally biased region" description="Gly residues" evidence="9">
    <location>
        <begin position="160"/>
        <end position="177"/>
    </location>
</feature>
<evidence type="ECO:0000259" key="10">
    <source>
        <dbReference type="PROSITE" id="PS50011"/>
    </source>
</evidence>
<evidence type="ECO:0000256" key="5">
    <source>
        <dbReference type="ARBA" id="ARBA00022840"/>
    </source>
</evidence>
<accession>A0A835SUN0</accession>
<evidence type="ECO:0000256" key="7">
    <source>
        <dbReference type="PIRSR" id="PIRSR630616-2"/>
    </source>
</evidence>
<dbReference type="GO" id="GO:0004674">
    <property type="term" value="F:protein serine/threonine kinase activity"/>
    <property type="evidence" value="ECO:0007669"/>
    <property type="project" value="UniProtKB-KW"/>
</dbReference>
<dbReference type="InterPro" id="IPR000719">
    <property type="entry name" value="Prot_kinase_dom"/>
</dbReference>
<keyword evidence="3 7" id="KW-0547">Nucleotide-binding</keyword>
<feature type="binding site" evidence="7">
    <location>
        <begin position="859"/>
        <end position="860"/>
    </location>
    <ligand>
        <name>ATP</name>
        <dbReference type="ChEBI" id="CHEBI:30616"/>
    </ligand>
</feature>
<reference evidence="11" key="1">
    <citation type="journal article" date="2020" name="bioRxiv">
        <title>Comparative genomics of Chlamydomonas.</title>
        <authorList>
            <person name="Craig R.J."/>
            <person name="Hasan A.R."/>
            <person name="Ness R.W."/>
            <person name="Keightley P.D."/>
        </authorList>
    </citation>
    <scope>NUCLEOTIDE SEQUENCE</scope>
    <source>
        <strain evidence="11">SAG 7.73</strain>
    </source>
</reference>
<feature type="compositionally biased region" description="Pro residues" evidence="9">
    <location>
        <begin position="471"/>
        <end position="498"/>
    </location>
</feature>
<sequence length="1040" mass="105711">MVSVKATPGNCSSPGEQPASPRGPCTAATSRGGQQPSASSLRDKLKELLKRLKPSRSSSSTLVRFESAPSDAVTRSSTRCETTGESASSNVTDYRHGESSDIAGGSDSGYSPHSSAAFASNGGASGVSGGTPPMGSSPPYQMTLTSRNFLRNNSSSSTRFGGGGGSPVGGNSAGGGLPAAASTASKKVHPVDLPSPVVAVVGSGGNHSPFEHPGEVGRFLRASLFTRRSNSSPQNEMMAMRPEIKVPGAAAQPAQPASPQAPRGSSGAVMALEDVSSPVFPMGGGLPSPAGMANGSHHALLSCLSGDFFTVMPSSSSAAAAAAVPMPAPALPPSAPVVHLRTAASATVVSSASAGLVRMTKDNSHSSGTLLAPHPPPVPPQMAQQQRSLRGGRLGSGAVDEAALALAAAASASTGGAPQAGIDIDGGSPTATVAGGSVPLPPNTAWMRRGSAPEAFLENYLASAPPVNAPPPAVMKAPPPQQLQVPPPVRTVAPPPSSGSPLVPTGCGGGGLEVVTPGSTPRLLVPPAPKEQQLPPAAGSAGCADGGGSFGSSVVPGTAATAAAAAKLSLPQLLRSVSTANAQLANPYINPVINAQCASRQNAYRPPEAAKLSAVVAAAAAPPGAAPTKARPHPPPAPAPADVRRQQAAAVAAAAARDGGAKPQQPKVPAAEPAVAAAGAAVQDAPVDVGVEADDAEAVAPPSLLLCVSPALPKAMDRNDWSLEDYTVVKRLYKGSSAAVYRATCNRSGMPVALKVYFLSRLPDAVKHMVVRELEIHSSAIHPNIIQLYAAFETEKHVVLVMEYASRGDLYGIQRATAEHPFGRRQDEGRVVSVVLRPLLTALAFLHSRGICHRDIKPENVLFTSNWQLKLADFGVSIDLGRERAVTRAGTTCYMAPEVVRCPLKHRPEDNKNDPRLAYGTACDIWAVGVLAYELLVGFTPLAATAGPNPNVAADAKDSTLMFPGTTSAAARTFVSWCLADHPEDRPTAFQLLHHEWLYPAGASAAVAAAMSSANVVTTAQMVAAAVQAEARICCSAGHS</sequence>
<keyword evidence="12" id="KW-1185">Reference proteome</keyword>
<feature type="cross-link" description="Glycyl lysine isopeptide (Lys-Gly) (interchain with G-Cter in SUMO2)" evidence="8">
    <location>
        <position position="857"/>
    </location>
</feature>
<keyword evidence="1" id="KW-0723">Serine/threonine-protein kinase</keyword>
<dbReference type="SUPFAM" id="SSF56112">
    <property type="entry name" value="Protein kinase-like (PK-like)"/>
    <property type="match status" value="1"/>
</dbReference>
<dbReference type="FunFam" id="3.30.200.20:FF:000042">
    <property type="entry name" value="Aurora kinase A"/>
    <property type="match status" value="1"/>
</dbReference>
<gene>
    <name evidence="11" type="ORF">HXX76_008448</name>
</gene>
<evidence type="ECO:0000313" key="12">
    <source>
        <dbReference type="Proteomes" id="UP000650467"/>
    </source>
</evidence>
<feature type="compositionally biased region" description="Low complexity" evidence="9">
    <location>
        <begin position="55"/>
        <end position="64"/>
    </location>
</feature>
<feature type="region of interest" description="Disordered" evidence="9">
    <location>
        <begin position="1"/>
        <end position="183"/>
    </location>
</feature>
<protein>
    <recommendedName>
        <fullName evidence="10">Protein kinase domain-containing protein</fullName>
    </recommendedName>
</protein>
<dbReference type="EMBL" id="JAEHOC010000019">
    <property type="protein sequence ID" value="KAG2433388.1"/>
    <property type="molecule type" value="Genomic_DNA"/>
</dbReference>
<feature type="compositionally biased region" description="Polar residues" evidence="9">
    <location>
        <begin position="73"/>
        <end position="92"/>
    </location>
</feature>
<feature type="binding site" evidence="7">
    <location>
        <begin position="803"/>
        <end position="805"/>
    </location>
    <ligand>
        <name>ATP</name>
        <dbReference type="ChEBI" id="CHEBI:30616"/>
    </ligand>
</feature>
<feature type="compositionally biased region" description="Polar residues" evidence="9">
    <location>
        <begin position="27"/>
        <end position="38"/>
    </location>
</feature>
<feature type="domain" description="Protein kinase" evidence="10">
    <location>
        <begin position="726"/>
        <end position="998"/>
    </location>
</feature>
<dbReference type="InterPro" id="IPR008271">
    <property type="entry name" value="Ser/Thr_kinase_AS"/>
</dbReference>
<feature type="compositionally biased region" description="Basic and acidic residues" evidence="9">
    <location>
        <begin position="41"/>
        <end position="50"/>
    </location>
</feature>